<dbReference type="GO" id="GO:0003959">
    <property type="term" value="F:NADPH dehydrogenase activity"/>
    <property type="evidence" value="ECO:0007669"/>
    <property type="project" value="InterPro"/>
</dbReference>
<dbReference type="InterPro" id="IPR036188">
    <property type="entry name" value="FAD/NAD-bd_sf"/>
</dbReference>
<dbReference type="GO" id="GO:0071949">
    <property type="term" value="F:FAD binding"/>
    <property type="evidence" value="ECO:0007669"/>
    <property type="project" value="InterPro"/>
</dbReference>
<proteinExistence type="predicted"/>
<dbReference type="Gene3D" id="3.20.20.70">
    <property type="entry name" value="Aldolase class I"/>
    <property type="match status" value="1"/>
</dbReference>
<dbReference type="InterPro" id="IPR001155">
    <property type="entry name" value="OxRdtase_FMN_N"/>
</dbReference>
<evidence type="ECO:0000259" key="2">
    <source>
        <dbReference type="Pfam" id="PF01494"/>
    </source>
</evidence>
<reference evidence="3 4" key="1">
    <citation type="submission" date="2014-03" db="EMBL/GenBank/DDBJ databases">
        <title>The draft genome sequence of Thalassospira mesophila JCM 18969.</title>
        <authorList>
            <person name="Lai Q."/>
            <person name="Shao Z."/>
        </authorList>
    </citation>
    <scope>NUCLEOTIDE SEQUENCE [LARGE SCALE GENOMIC DNA]</scope>
    <source>
        <strain evidence="3 4">JCM 18969</strain>
    </source>
</reference>
<dbReference type="CDD" id="cd02932">
    <property type="entry name" value="OYE_YqiM_FMN"/>
    <property type="match status" value="1"/>
</dbReference>
<evidence type="ECO:0000259" key="1">
    <source>
        <dbReference type="Pfam" id="PF00724"/>
    </source>
</evidence>
<name>A0A1Y2KW97_9PROT</name>
<evidence type="ECO:0000313" key="4">
    <source>
        <dbReference type="Proteomes" id="UP000193391"/>
    </source>
</evidence>
<dbReference type="InterPro" id="IPR044152">
    <property type="entry name" value="YqjM-like"/>
</dbReference>
<comment type="caution">
    <text evidence="3">The sequence shown here is derived from an EMBL/GenBank/DDBJ whole genome shotgun (WGS) entry which is preliminary data.</text>
</comment>
<dbReference type="Proteomes" id="UP000193391">
    <property type="component" value="Unassembled WGS sequence"/>
</dbReference>
<dbReference type="Pfam" id="PF01494">
    <property type="entry name" value="FAD_binding_3"/>
    <property type="match status" value="1"/>
</dbReference>
<dbReference type="Pfam" id="PF00724">
    <property type="entry name" value="Oxidored_FMN"/>
    <property type="match status" value="1"/>
</dbReference>
<dbReference type="GO" id="GO:0050661">
    <property type="term" value="F:NADP binding"/>
    <property type="evidence" value="ECO:0007669"/>
    <property type="project" value="InterPro"/>
</dbReference>
<dbReference type="PANTHER" id="PTHR43303:SF3">
    <property type="entry name" value="BLR3436 PROTEIN"/>
    <property type="match status" value="1"/>
</dbReference>
<dbReference type="STRING" id="1293891.TMES_18075"/>
<dbReference type="InterPro" id="IPR013785">
    <property type="entry name" value="Aldolase_TIM"/>
</dbReference>
<feature type="domain" description="NADH:flavin oxidoreductase/NADH oxidase N-terminal" evidence="1">
    <location>
        <begin position="396"/>
        <end position="732"/>
    </location>
</feature>
<keyword evidence="4" id="KW-1185">Reference proteome</keyword>
<dbReference type="GO" id="GO:0010181">
    <property type="term" value="F:FMN binding"/>
    <property type="evidence" value="ECO:0007669"/>
    <property type="project" value="InterPro"/>
</dbReference>
<gene>
    <name evidence="3" type="ORF">TMES_18075</name>
</gene>
<dbReference type="RefSeq" id="WP_085585175.1">
    <property type="nucleotide sequence ID" value="NZ_JFKA01000011.1"/>
</dbReference>
<evidence type="ECO:0000313" key="3">
    <source>
        <dbReference type="EMBL" id="OSQ36403.1"/>
    </source>
</evidence>
<feature type="domain" description="FAD-binding" evidence="2">
    <location>
        <begin position="5"/>
        <end position="298"/>
    </location>
</feature>
<accession>A0A1Y2KW97</accession>
<dbReference type="PANTHER" id="PTHR43303">
    <property type="entry name" value="NADPH DEHYDROGENASE C23G7.10C-RELATED"/>
    <property type="match status" value="1"/>
</dbReference>
<dbReference type="Gene3D" id="3.30.9.20">
    <property type="match status" value="1"/>
</dbReference>
<dbReference type="EMBL" id="JFKA01000011">
    <property type="protein sequence ID" value="OSQ36403.1"/>
    <property type="molecule type" value="Genomic_DNA"/>
</dbReference>
<sequence>MRIACLGGGPAGLYFAISMKLRDPSHEVVVFERNQADDTFGWGVVLSDETLSNLAQNDAKSAAAIRENFSYWDDVAVHFRDQAIVSTGHGFCGIGRKKLLVLLQQRARDVGVDLRFGTEVESARILAAQYDLVVACDGLNSRTRTELAPHFQPDIDTRKCKFVWLGTHQKFNDAFTFIFEKTDKGWVWAHAYQFDDDTATFIVECSEETWAAYGFAAMSKEQSIATCEAIFAKHLGGNALISNANHIRGSAWLSFPRVLCKSWSHDNIVLMGDAAATAHFSIGSGTKLALESAIALAQYVHTEPDLPAAFAKYEDERRLEVLRLQSAARNSMEWFEEIERYFSLDPVQFTYSLLTRSQRISHENLRLRDPSWLGQAENWFQHSAGITTVEAPRHPMFVPFKLRDMMLKNRIVVSPMAQYKAVDGTPTDWHLVHYAERAKGGAGLVYTEMTCVSPEGRITPGCPGLYDPAHETAWARIVNFVHTETDAKICAQIGHSGAKGSTQLGWEEMDAPLLSDNWPIMAASDVAWSARNQTPRAMTRNDMDQVRDQFVASAQMADRAGFDMVEIHAAHGYLLSSFITPLSNRRDDAYGGSLENRMRYPLEVILAVRAVWPDHKPLAVRISANDWVGDAGITPEDAVEIAKILKANGVDICDVSAGQTTTDARPVYGRMFQTPFSDRIRNEADIATMAVGNIYEPDHANSILMAGRADLVCLARLHLADPYWTLHAAAQLGNRTEEWPKPYHPGRDQMWRLAERTDQMTGKV</sequence>
<dbReference type="NCBIfam" id="NF006101">
    <property type="entry name" value="PRK08255.1"/>
    <property type="match status" value="1"/>
</dbReference>
<dbReference type="AlphaFoldDB" id="A0A1Y2KW97"/>
<organism evidence="3 4">
    <name type="scientific">Thalassospira mesophila</name>
    <dbReference type="NCBI Taxonomy" id="1293891"/>
    <lineage>
        <taxon>Bacteria</taxon>
        <taxon>Pseudomonadati</taxon>
        <taxon>Pseudomonadota</taxon>
        <taxon>Alphaproteobacteria</taxon>
        <taxon>Rhodospirillales</taxon>
        <taxon>Thalassospiraceae</taxon>
        <taxon>Thalassospira</taxon>
    </lineage>
</organism>
<dbReference type="SUPFAM" id="SSF51395">
    <property type="entry name" value="FMN-linked oxidoreductases"/>
    <property type="match status" value="1"/>
</dbReference>
<dbReference type="Gene3D" id="3.50.50.60">
    <property type="entry name" value="FAD/NAD(P)-binding domain"/>
    <property type="match status" value="1"/>
</dbReference>
<protein>
    <submittedName>
        <fullName evidence="3">Salicylyl-CoA 5-hydroxylase</fullName>
    </submittedName>
</protein>
<dbReference type="OrthoDB" id="9804454at2"/>
<dbReference type="SUPFAM" id="SSF51905">
    <property type="entry name" value="FAD/NAD(P)-binding domain"/>
    <property type="match status" value="1"/>
</dbReference>
<dbReference type="InterPro" id="IPR002938">
    <property type="entry name" value="FAD-bd"/>
</dbReference>